<accession>A0AAJ7C5I2</accession>
<dbReference type="AlphaFoldDB" id="A0AAJ7C5I2"/>
<dbReference type="Proteomes" id="UP000694920">
    <property type="component" value="Unplaced"/>
</dbReference>
<protein>
    <submittedName>
        <fullName evidence="4">Uncharacterized protein LOC107270958</fullName>
    </submittedName>
</protein>
<evidence type="ECO:0000256" key="2">
    <source>
        <dbReference type="SAM" id="Phobius"/>
    </source>
</evidence>
<dbReference type="GeneID" id="107270958"/>
<keyword evidence="2" id="KW-0812">Transmembrane</keyword>
<dbReference type="RefSeq" id="XP_015601937.1">
    <property type="nucleotide sequence ID" value="XM_015746451.2"/>
</dbReference>
<feature type="compositionally biased region" description="Acidic residues" evidence="1">
    <location>
        <begin position="164"/>
        <end position="173"/>
    </location>
</feature>
<organism evidence="3 4">
    <name type="scientific">Cephus cinctus</name>
    <name type="common">Wheat stem sawfly</name>
    <dbReference type="NCBI Taxonomy" id="211228"/>
    <lineage>
        <taxon>Eukaryota</taxon>
        <taxon>Metazoa</taxon>
        <taxon>Ecdysozoa</taxon>
        <taxon>Arthropoda</taxon>
        <taxon>Hexapoda</taxon>
        <taxon>Insecta</taxon>
        <taxon>Pterygota</taxon>
        <taxon>Neoptera</taxon>
        <taxon>Endopterygota</taxon>
        <taxon>Hymenoptera</taxon>
        <taxon>Cephoidea</taxon>
        <taxon>Cephidae</taxon>
        <taxon>Cephus</taxon>
    </lineage>
</organism>
<keyword evidence="3" id="KW-1185">Reference proteome</keyword>
<sequence length="624" mass="71374">MFDNSRRSAISTSELGLYSDRSDRYQRNRHGATVKEFVIGIMAVISIIVAGIFLYDFTSGASVTGKASQETKHIYILQNALKKSNNFSKRSTTSTTTLSDVTTNPTQVHLMQDRSDDERDLLLNYDDSIDKSETESRTQRMAPGNAEYGAINLSNLENRKALVDSEESDESEDKTEGKESLDNHALIHRIRQRYKNQASTEDINSEESRPTPFHFELKTPKPSSFKRSKYPQLSQYRYPQTSRNIQDIIKYLTTNSQRPNRAIKFTGVYVNPKKYDLVPEVGKSTINSEGSEEYEGPPYTIGTNSDPFYPYKPQHPADVNLLATSNFRFSPTGIHRYNRNYDPFFSRPQTNFNKHSPGAEEANHDSSSLYTHFSKERKAKPITIMLDIYPITDAIDQPKKSTKPKLLNIEDFDRRRPIAYNNRGGKFYNPSTQPIPILAVPAQQGFNDEDERQHMIFHLNLYPRKRNKLNRHDILERSKSMDSEDGQSFMEKIITPFDSIAKQLTDHSAIEDSKFEESDMLNDNDELLLTSRYQESTLNISSTNDTEKTDQFPCNHKITEITTVKSNDFHMEEVTSSTTSHQCYDCTNSTSVEVNDKNNETSKIVDIDTVQGFQQFANGLLLNQ</sequence>
<proteinExistence type="predicted"/>
<evidence type="ECO:0000256" key="1">
    <source>
        <dbReference type="SAM" id="MobiDB-lite"/>
    </source>
</evidence>
<dbReference type="KEGG" id="ccin:107270958"/>
<evidence type="ECO:0000313" key="3">
    <source>
        <dbReference type="Proteomes" id="UP000694920"/>
    </source>
</evidence>
<keyword evidence="2" id="KW-1133">Transmembrane helix</keyword>
<keyword evidence="2" id="KW-0472">Membrane</keyword>
<gene>
    <name evidence="4" type="primary">LOC107270958</name>
</gene>
<feature type="region of interest" description="Disordered" evidence="1">
    <location>
        <begin position="127"/>
        <end position="229"/>
    </location>
</feature>
<name>A0AAJ7C5I2_CEPCN</name>
<feature type="compositionally biased region" description="Basic and acidic residues" evidence="1">
    <location>
        <begin position="128"/>
        <end position="138"/>
    </location>
</feature>
<evidence type="ECO:0000313" key="4">
    <source>
        <dbReference type="RefSeq" id="XP_015601937.1"/>
    </source>
</evidence>
<feature type="transmembrane region" description="Helical" evidence="2">
    <location>
        <begin position="37"/>
        <end position="55"/>
    </location>
</feature>
<reference evidence="4" key="1">
    <citation type="submission" date="2025-08" db="UniProtKB">
        <authorList>
            <consortium name="RefSeq"/>
        </authorList>
    </citation>
    <scope>IDENTIFICATION</scope>
</reference>